<comment type="similarity">
    <text evidence="1">Belongs to the protease inhibitor I11 (ecotin) family.</text>
</comment>
<dbReference type="VEuPathDB" id="TriTrypDB:LPMP_150340"/>
<dbReference type="PANTHER" id="PTHR35890:SF3">
    <property type="entry name" value="ECOTIN"/>
    <property type="match status" value="1"/>
</dbReference>
<dbReference type="VEuPathDB" id="TriTrypDB:LPAL13_150008400"/>
<dbReference type="GeneID" id="22573450"/>
<gene>
    <name evidence="2" type="primary">ISP1</name>
    <name evidence="2" type="ORF">LPMP_150340</name>
</gene>
<sequence length="147" mass="16582">MMSCCKTEAPYPHAESDEKRIVFALDPKGDDAERDQYRLQLIPGRVSEMSRNDAANHQILSGSIEQHTVEGWGAPFFHVKLAKEAAATLMQVHSEDHVEKSRKFVALSNTPLVPYTSRYPVVVYLPKDAELRYSIWCGGEQMQATTE</sequence>
<evidence type="ECO:0000313" key="2">
    <source>
        <dbReference type="EMBL" id="AIN96758.1"/>
    </source>
</evidence>
<accession>A0A088RLG5</accession>
<name>A0A088RLG5_LEIPA</name>
<reference evidence="2 3" key="1">
    <citation type="journal article" date="2015" name="Sci. Rep.">
        <title>The genome of Leishmania panamensis: insights into genomics of the L. (Viannia) subgenus.</title>
        <authorList>
            <person name="Llanes A."/>
            <person name="Restrepo C.M."/>
            <person name="Vecchio G.D."/>
            <person name="Anguizola F.J."/>
            <person name="Lleonart R."/>
        </authorList>
    </citation>
    <scope>NUCLEOTIDE SEQUENCE [LARGE SCALE GENOMIC DNA]</scope>
    <source>
        <strain evidence="2 3">MHOM/PA/94/PSC-1</strain>
    </source>
</reference>
<dbReference type="EMBL" id="CP009384">
    <property type="protein sequence ID" value="AIN96758.1"/>
    <property type="molecule type" value="Genomic_DNA"/>
</dbReference>
<dbReference type="SUPFAM" id="SSF49772">
    <property type="entry name" value="Ecotin, trypsin inhibitor"/>
    <property type="match status" value="1"/>
</dbReference>
<dbReference type="KEGG" id="lpan:LPMP_150340"/>
<dbReference type="Gene3D" id="2.60.40.550">
    <property type="entry name" value="Ecotin"/>
    <property type="match status" value="1"/>
</dbReference>
<dbReference type="AlphaFoldDB" id="A0A088RLG5"/>
<protein>
    <submittedName>
        <fullName evidence="2">Ecotin, putative</fullName>
    </submittedName>
</protein>
<evidence type="ECO:0000256" key="1">
    <source>
        <dbReference type="ARBA" id="ARBA00010558"/>
    </source>
</evidence>
<dbReference type="RefSeq" id="XP_010697411.1">
    <property type="nucleotide sequence ID" value="XM_010699109.1"/>
</dbReference>
<dbReference type="InterPro" id="IPR005658">
    <property type="entry name" value="Prot_inh_ecotin"/>
</dbReference>
<dbReference type="Pfam" id="PF03974">
    <property type="entry name" value="Ecotin"/>
    <property type="match status" value="1"/>
</dbReference>
<dbReference type="eggNOG" id="ENOG502SNN7">
    <property type="taxonomic scope" value="Eukaryota"/>
</dbReference>
<proteinExistence type="inferred from homology"/>
<dbReference type="PANTHER" id="PTHR35890">
    <property type="match status" value="1"/>
</dbReference>
<keyword evidence="3" id="KW-1185">Reference proteome</keyword>
<dbReference type="Proteomes" id="UP000063063">
    <property type="component" value="Chromosome 15"/>
</dbReference>
<evidence type="ECO:0000313" key="3">
    <source>
        <dbReference type="Proteomes" id="UP000063063"/>
    </source>
</evidence>
<dbReference type="InterPro" id="IPR036198">
    <property type="entry name" value="Ecotin_sf"/>
</dbReference>
<organism evidence="2 3">
    <name type="scientific">Leishmania panamensis</name>
    <dbReference type="NCBI Taxonomy" id="5679"/>
    <lineage>
        <taxon>Eukaryota</taxon>
        <taxon>Discoba</taxon>
        <taxon>Euglenozoa</taxon>
        <taxon>Kinetoplastea</taxon>
        <taxon>Metakinetoplastina</taxon>
        <taxon>Trypanosomatida</taxon>
        <taxon>Trypanosomatidae</taxon>
        <taxon>Leishmaniinae</taxon>
        <taxon>Leishmania</taxon>
        <taxon>Leishmania guyanensis species complex</taxon>
    </lineage>
</organism>
<dbReference type="OrthoDB" id="271632at2759"/>
<dbReference type="GO" id="GO:0004867">
    <property type="term" value="F:serine-type endopeptidase inhibitor activity"/>
    <property type="evidence" value="ECO:0007669"/>
    <property type="project" value="InterPro"/>
</dbReference>